<dbReference type="AlphaFoldDB" id="W7A3H1"/>
<protein>
    <recommendedName>
        <fullName evidence="3">RRM domain-containing protein</fullName>
    </recommendedName>
</protein>
<dbReference type="Proteomes" id="UP000030640">
    <property type="component" value="Unassembled WGS sequence"/>
</dbReference>
<feature type="region of interest" description="Disordered" evidence="2">
    <location>
        <begin position="634"/>
        <end position="736"/>
    </location>
</feature>
<evidence type="ECO:0000256" key="1">
    <source>
        <dbReference type="PROSITE-ProRule" id="PRU00176"/>
    </source>
</evidence>
<dbReference type="SMART" id="SM00360">
    <property type="entry name" value="RRM"/>
    <property type="match status" value="1"/>
</dbReference>
<keyword evidence="1" id="KW-0694">RNA-binding</keyword>
<dbReference type="OrthoDB" id="1748655at2759"/>
<dbReference type="Pfam" id="PF00076">
    <property type="entry name" value="RRM_1"/>
    <property type="match status" value="1"/>
</dbReference>
<keyword evidence="5" id="KW-1185">Reference proteome</keyword>
<gene>
    <name evidence="4" type="ORF">C922_03395</name>
</gene>
<dbReference type="SUPFAM" id="SSF54928">
    <property type="entry name" value="RNA-binding domain, RBD"/>
    <property type="match status" value="1"/>
</dbReference>
<dbReference type="GeneID" id="20038669"/>
<feature type="compositionally biased region" description="Acidic residues" evidence="2">
    <location>
        <begin position="84"/>
        <end position="101"/>
    </location>
</feature>
<proteinExistence type="predicted"/>
<dbReference type="Gene3D" id="3.30.70.330">
    <property type="match status" value="1"/>
</dbReference>
<dbReference type="VEuPathDB" id="PlasmoDB:C922_03395"/>
<evidence type="ECO:0000313" key="4">
    <source>
        <dbReference type="EMBL" id="EUD66200.1"/>
    </source>
</evidence>
<name>W7A3H1_9APIC</name>
<feature type="compositionally biased region" description="Basic and acidic residues" evidence="2">
    <location>
        <begin position="123"/>
        <end position="135"/>
    </location>
</feature>
<reference evidence="4 5" key="1">
    <citation type="submission" date="2013-02" db="EMBL/GenBank/DDBJ databases">
        <title>The Genome Sequence of Plasmodium inui San Antonio 1.</title>
        <authorList>
            <consortium name="The Broad Institute Genome Sequencing Platform"/>
            <consortium name="The Broad Institute Genome Sequencing Center for Infectious Disease"/>
            <person name="Neafsey D."/>
            <person name="Cheeseman I."/>
            <person name="Volkman S."/>
            <person name="Adams J."/>
            <person name="Walker B."/>
            <person name="Young S.K."/>
            <person name="Zeng Q."/>
            <person name="Gargeya S."/>
            <person name="Fitzgerald M."/>
            <person name="Haas B."/>
            <person name="Abouelleil A."/>
            <person name="Alvarado L."/>
            <person name="Arachchi H.M."/>
            <person name="Berlin A.M."/>
            <person name="Chapman S.B."/>
            <person name="Dewar J."/>
            <person name="Goldberg J."/>
            <person name="Griggs A."/>
            <person name="Gujja S."/>
            <person name="Hansen M."/>
            <person name="Howarth C."/>
            <person name="Imamovic A."/>
            <person name="Larimer J."/>
            <person name="McCowan C."/>
            <person name="Murphy C."/>
            <person name="Neiman D."/>
            <person name="Pearson M."/>
            <person name="Priest M."/>
            <person name="Roberts A."/>
            <person name="Saif S."/>
            <person name="Shea T."/>
            <person name="Sisk P."/>
            <person name="Sykes S."/>
            <person name="Wortman J."/>
            <person name="Nusbaum C."/>
            <person name="Birren B."/>
        </authorList>
    </citation>
    <scope>NUCLEOTIDE SEQUENCE [LARGE SCALE GENOMIC DNA]</scope>
    <source>
        <strain evidence="4 5">San Antonio 1</strain>
    </source>
</reference>
<feature type="compositionally biased region" description="Polar residues" evidence="2">
    <location>
        <begin position="456"/>
        <end position="474"/>
    </location>
</feature>
<feature type="compositionally biased region" description="Basic and acidic residues" evidence="2">
    <location>
        <begin position="709"/>
        <end position="736"/>
    </location>
</feature>
<evidence type="ECO:0000259" key="3">
    <source>
        <dbReference type="PROSITE" id="PS50102"/>
    </source>
</evidence>
<feature type="compositionally biased region" description="Basic residues" evidence="2">
    <location>
        <begin position="699"/>
        <end position="708"/>
    </location>
</feature>
<dbReference type="InterPro" id="IPR031721">
    <property type="entry name" value="Partial_CstF"/>
</dbReference>
<dbReference type="GO" id="GO:0003723">
    <property type="term" value="F:RNA binding"/>
    <property type="evidence" value="ECO:0007669"/>
    <property type="project" value="UniProtKB-UniRule"/>
</dbReference>
<dbReference type="Pfam" id="PF15861">
    <property type="entry name" value="partial_CstF"/>
    <property type="match status" value="1"/>
</dbReference>
<dbReference type="InterPro" id="IPR000504">
    <property type="entry name" value="RRM_dom"/>
</dbReference>
<feature type="region of interest" description="Disordered" evidence="2">
    <location>
        <begin position="281"/>
        <end position="375"/>
    </location>
</feature>
<dbReference type="EMBL" id="KI965473">
    <property type="protein sequence ID" value="EUD66200.1"/>
    <property type="molecule type" value="Genomic_DNA"/>
</dbReference>
<feature type="compositionally biased region" description="Basic and acidic residues" evidence="2">
    <location>
        <begin position="281"/>
        <end position="319"/>
    </location>
</feature>
<dbReference type="PROSITE" id="PS50102">
    <property type="entry name" value="RRM"/>
    <property type="match status" value="1"/>
</dbReference>
<dbReference type="RefSeq" id="XP_008817209.1">
    <property type="nucleotide sequence ID" value="XM_008818987.1"/>
</dbReference>
<organism evidence="4 5">
    <name type="scientific">Plasmodium inui San Antonio 1</name>
    <dbReference type="NCBI Taxonomy" id="1237626"/>
    <lineage>
        <taxon>Eukaryota</taxon>
        <taxon>Sar</taxon>
        <taxon>Alveolata</taxon>
        <taxon>Apicomplexa</taxon>
        <taxon>Aconoidasida</taxon>
        <taxon>Haemosporida</taxon>
        <taxon>Plasmodiidae</taxon>
        <taxon>Plasmodium</taxon>
        <taxon>Plasmodium (Plasmodium)</taxon>
    </lineage>
</organism>
<feature type="domain" description="RRM" evidence="3">
    <location>
        <begin position="8"/>
        <end position="83"/>
    </location>
</feature>
<dbReference type="InterPro" id="IPR012677">
    <property type="entry name" value="Nucleotide-bd_a/b_plait_sf"/>
</dbReference>
<feature type="compositionally biased region" description="Polar residues" evidence="2">
    <location>
        <begin position="653"/>
        <end position="666"/>
    </location>
</feature>
<feature type="region of interest" description="Disordered" evidence="2">
    <location>
        <begin position="81"/>
        <end position="135"/>
    </location>
</feature>
<dbReference type="CDD" id="cd00590">
    <property type="entry name" value="RRM_SF"/>
    <property type="match status" value="1"/>
</dbReference>
<feature type="compositionally biased region" description="Basic and acidic residues" evidence="2">
    <location>
        <begin position="335"/>
        <end position="345"/>
    </location>
</feature>
<sequence>MAESSCASEYFVSNLPYDVTEEELKDFFKPTCEVTYCRVKRTKIGIKTCHGYVQFGGNPNGVAAYARRKKLKGRQLRIELVENGNDDQEDDEEDDGAEDGEGFPPWQKGHRDGRHPSKGSTKQQKEKQAKYRDKWNSNKENESIELIDKKGMITKQGHAILSNMNMYDVVLLIDKMQQLIRVSPQTAIRFLSDNKTVYYSLVHALFLVGILSIEMNPLSEEDIIRMKFHALKNKFQFLCLDSEEPGEVDALGGKQRHKGGGSGWNEVDWGNIDWGEAHRSATEWRDADRGASERGASERLDADRAASDRRGSDPGEGSDRGSQPWGGQNYNYEPSGRRPLYERGGKVNAVNMPTPSSLTHMGGKNQPGSNRKNVSRGLYSASQSASYGGNLNNYASINHVYVPSEGGQSGYPVDRDSSFGEMERDAVKTEAVKGEAATGEAATGEDQMVRSNLYGTAGSTHHSRQQFTPLNLSMNKRRGDPGGYPLQGIYSKKHTMKGEQGERKNKKNSKESSNPKKLKNLTNMMPLGSKAVSGKLSAGGGSRPVDYDSDSMQGNPNPCHYGQEFPSGRSTGLYAMRGHVNTKMEKETYYSNYYARDYVGEQRGEEEGTTPFDAQINYNGERSNLRMKCYNGMSQLRGNNPPEGCSSERTKDNISNCERNDGTYQSDHSEVSGIDARSNQGGNRTRGEAIGGQSTSVRNWRRMSRKGHYQGDSEAARSDIHTSDHEGENREEEKHLELGKRLIQKINTSNSQRRGIKLIDRNRGNEKYAEESVIKVRSVDLCNEVENMKENLISSSLKAVLRKVNLGLKDIPYAEEDLVKEVINEKPILENILISKYSDMVNWNRDQILRVLSIRKSLKSRGYNVNGVI</sequence>
<feature type="compositionally biased region" description="Basic and acidic residues" evidence="2">
    <location>
        <begin position="496"/>
        <end position="514"/>
    </location>
</feature>
<evidence type="ECO:0000256" key="2">
    <source>
        <dbReference type="SAM" id="MobiDB-lite"/>
    </source>
</evidence>
<dbReference type="InterPro" id="IPR035979">
    <property type="entry name" value="RBD_domain_sf"/>
</dbReference>
<evidence type="ECO:0000313" key="5">
    <source>
        <dbReference type="Proteomes" id="UP000030640"/>
    </source>
</evidence>
<feature type="region of interest" description="Disordered" evidence="2">
    <location>
        <begin position="456"/>
        <end position="544"/>
    </location>
</feature>
<accession>W7A3H1</accession>